<evidence type="ECO:0000256" key="3">
    <source>
        <dbReference type="ARBA" id="ARBA00023180"/>
    </source>
</evidence>
<feature type="domain" description="Vitellogenin" evidence="4">
    <location>
        <begin position="44"/>
        <end position="174"/>
    </location>
</feature>
<dbReference type="OrthoDB" id="8914339at2759"/>
<dbReference type="Proteomes" id="UP000824540">
    <property type="component" value="Unassembled WGS sequence"/>
</dbReference>
<dbReference type="Pfam" id="PF01347">
    <property type="entry name" value="Vitellogenin_N"/>
    <property type="match status" value="1"/>
</dbReference>
<comment type="caution">
    <text evidence="5">The sequence shown here is derived from an EMBL/GenBank/DDBJ whole genome shotgun (WGS) entry which is preliminary data.</text>
</comment>
<keyword evidence="3" id="KW-0325">Glycoprotein</keyword>
<feature type="non-terminal residue" evidence="5">
    <location>
        <position position="174"/>
    </location>
</feature>
<protein>
    <recommendedName>
        <fullName evidence="4">Vitellogenin domain-containing protein</fullName>
    </recommendedName>
</protein>
<organism evidence="5 6">
    <name type="scientific">Albula glossodonta</name>
    <name type="common">roundjaw bonefish</name>
    <dbReference type="NCBI Taxonomy" id="121402"/>
    <lineage>
        <taxon>Eukaryota</taxon>
        <taxon>Metazoa</taxon>
        <taxon>Chordata</taxon>
        <taxon>Craniata</taxon>
        <taxon>Vertebrata</taxon>
        <taxon>Euteleostomi</taxon>
        <taxon>Actinopterygii</taxon>
        <taxon>Neopterygii</taxon>
        <taxon>Teleostei</taxon>
        <taxon>Albuliformes</taxon>
        <taxon>Albulidae</taxon>
        <taxon>Albula</taxon>
    </lineage>
</organism>
<dbReference type="InterPro" id="IPR001747">
    <property type="entry name" value="Vitellogenin_N"/>
</dbReference>
<dbReference type="Gene3D" id="2.30.230.10">
    <property type="entry name" value="Lipovitellin, beta-sheet shell regions, chain A"/>
    <property type="match status" value="1"/>
</dbReference>
<dbReference type="AlphaFoldDB" id="A0A8T2PLP6"/>
<dbReference type="EMBL" id="JAFBMS010000007">
    <property type="protein sequence ID" value="KAG9350902.1"/>
    <property type="molecule type" value="Genomic_DNA"/>
</dbReference>
<dbReference type="SUPFAM" id="SSF56968">
    <property type="entry name" value="Lipovitellin-phosvitin complex, beta-sheet shell regions"/>
    <property type="match status" value="1"/>
</dbReference>
<dbReference type="InterPro" id="IPR050733">
    <property type="entry name" value="Vitellogenin/Apolipophorin"/>
</dbReference>
<reference evidence="5" key="1">
    <citation type="thesis" date="2021" institute="BYU ScholarsArchive" country="Provo, UT, USA">
        <title>Applications of and Algorithms for Genome Assembly and Genomic Analyses with an Emphasis on Marine Teleosts.</title>
        <authorList>
            <person name="Pickett B.D."/>
        </authorList>
    </citation>
    <scope>NUCLEOTIDE SEQUENCE</scope>
    <source>
        <strain evidence="5">HI-2016</strain>
    </source>
</reference>
<accession>A0A8T2PLP6</accession>
<keyword evidence="6" id="KW-1185">Reference proteome</keyword>
<keyword evidence="2" id="KW-0758">Storage protein</keyword>
<evidence type="ECO:0000256" key="1">
    <source>
        <dbReference type="ARBA" id="ARBA00022729"/>
    </source>
</evidence>
<name>A0A8T2PLP6_9TELE</name>
<dbReference type="InterPro" id="IPR015819">
    <property type="entry name" value="Lipid_transp_b-sht_shell"/>
</dbReference>
<gene>
    <name evidence="5" type="ORF">JZ751_024791</name>
</gene>
<dbReference type="GO" id="GO:0005319">
    <property type="term" value="F:lipid transporter activity"/>
    <property type="evidence" value="ECO:0007669"/>
    <property type="project" value="InterPro"/>
</dbReference>
<evidence type="ECO:0000259" key="4">
    <source>
        <dbReference type="Pfam" id="PF01347"/>
    </source>
</evidence>
<feature type="non-terminal residue" evidence="5">
    <location>
        <position position="1"/>
    </location>
</feature>
<dbReference type="PANTHER" id="PTHR23345">
    <property type="entry name" value="VITELLOGENIN-RELATED"/>
    <property type="match status" value="1"/>
</dbReference>
<evidence type="ECO:0000313" key="5">
    <source>
        <dbReference type="EMBL" id="KAG9350902.1"/>
    </source>
</evidence>
<dbReference type="InterPro" id="IPR015816">
    <property type="entry name" value="Vitellinogen_b-sht_N"/>
</dbReference>
<evidence type="ECO:0000256" key="2">
    <source>
        <dbReference type="ARBA" id="ARBA00022761"/>
    </source>
</evidence>
<keyword evidence="1" id="KW-0732">Signal</keyword>
<dbReference type="GO" id="GO:0071391">
    <property type="term" value="P:cellular response to estrogen stimulus"/>
    <property type="evidence" value="ECO:0007669"/>
    <property type="project" value="TreeGrafter"/>
</dbReference>
<sequence>GQQLKLGKYLDCSFTDICSSNSIKNCTSKISNIPTMVLVTAPEFAASKTYVYKYEAVLLGGLPEAGLARAGVKVFSKVLISAVAPNTFLLKLMDPQIFEYSGIWPTDPFVPAAKLTEALAAQLLIPIKFEYTNGVVGKVFAPAGVSATVLNVHRGILNILQLNIKKTHNVYALQ</sequence>
<dbReference type="PANTHER" id="PTHR23345:SF9">
    <property type="entry name" value="VITELLOGENIN-RELATED"/>
    <property type="match status" value="1"/>
</dbReference>
<dbReference type="GO" id="GO:0045735">
    <property type="term" value="F:nutrient reservoir activity"/>
    <property type="evidence" value="ECO:0007669"/>
    <property type="project" value="UniProtKB-KW"/>
</dbReference>
<proteinExistence type="predicted"/>
<dbReference type="GO" id="GO:0032355">
    <property type="term" value="P:response to estradiol"/>
    <property type="evidence" value="ECO:0007669"/>
    <property type="project" value="TreeGrafter"/>
</dbReference>
<evidence type="ECO:0000313" key="6">
    <source>
        <dbReference type="Proteomes" id="UP000824540"/>
    </source>
</evidence>